<evidence type="ECO:0000256" key="2">
    <source>
        <dbReference type="SAM" id="Phobius"/>
    </source>
</evidence>
<dbReference type="GO" id="GO:0030288">
    <property type="term" value="C:outer membrane-bounded periplasmic space"/>
    <property type="evidence" value="ECO:0007669"/>
    <property type="project" value="TreeGrafter"/>
</dbReference>
<dbReference type="InterPro" id="IPR050695">
    <property type="entry name" value="N-acetylmuramoyl_amidase_3"/>
</dbReference>
<comment type="caution">
    <text evidence="4">The sequence shown here is derived from an EMBL/GenBank/DDBJ whole genome shotgun (WGS) entry which is preliminary data.</text>
</comment>
<dbReference type="PANTHER" id="PTHR30404:SF0">
    <property type="entry name" value="N-ACETYLMURAMOYL-L-ALANINE AMIDASE AMIC"/>
    <property type="match status" value="1"/>
</dbReference>
<proteinExistence type="predicted"/>
<feature type="transmembrane region" description="Helical" evidence="2">
    <location>
        <begin position="12"/>
        <end position="36"/>
    </location>
</feature>
<evidence type="ECO:0000313" key="4">
    <source>
        <dbReference type="EMBL" id="CDD57047.1"/>
    </source>
</evidence>
<dbReference type="CDD" id="cd02696">
    <property type="entry name" value="MurNAc-LAA"/>
    <property type="match status" value="1"/>
</dbReference>
<evidence type="ECO:0000259" key="3">
    <source>
        <dbReference type="SMART" id="SM00646"/>
    </source>
</evidence>
<dbReference type="InterPro" id="IPR002508">
    <property type="entry name" value="MurNAc-LAA_cat"/>
</dbReference>
<gene>
    <name evidence="4" type="ORF">BN656_01393</name>
</gene>
<sequence>MKHINFERLKKVNLNIRTVMAVLLIAAVYITAVRILPLASSTDKKRVVVLDAGHGGSDSGKISVTGSLEKNLNLSITLELKTILEDAGYEVILTRKDEDGLYTEKDRNRKIADMKERCRIINESSADVVVSIHLNSFTDPKVNGAQVFYYKHSQDGKKLAQCIQESFRDNLNPDNKRIEKSNDSYYMLLNTKLPTVIAECGFLSNGEEAALIDTQEYRHNIAQAVFEGIENYYKKDSE</sequence>
<dbReference type="AlphaFoldDB" id="R7B1M9"/>
<reference evidence="4" key="1">
    <citation type="submission" date="2012-11" db="EMBL/GenBank/DDBJ databases">
        <title>Dependencies among metagenomic species, viruses, plasmids and units of genetic variation.</title>
        <authorList>
            <person name="Nielsen H.B."/>
            <person name="Almeida M."/>
            <person name="Juncker A.S."/>
            <person name="Rasmussen S."/>
            <person name="Li J."/>
            <person name="Sunagawa S."/>
            <person name="Plichta D."/>
            <person name="Gautier L."/>
            <person name="Le Chatelier E."/>
            <person name="Peletier E."/>
            <person name="Bonde I."/>
            <person name="Nielsen T."/>
            <person name="Manichanh C."/>
            <person name="Arumugam M."/>
            <person name="Batto J."/>
            <person name="Santos M.B.Q.D."/>
            <person name="Blom N."/>
            <person name="Borruel N."/>
            <person name="Burgdorf K.S."/>
            <person name="Boumezbeur F."/>
            <person name="Casellas F."/>
            <person name="Dore J."/>
            <person name="Guarner F."/>
            <person name="Hansen T."/>
            <person name="Hildebrand F."/>
            <person name="Kaas R.S."/>
            <person name="Kennedy S."/>
            <person name="Kristiansen K."/>
            <person name="Kultima J.R."/>
            <person name="Leonard P."/>
            <person name="Levenez F."/>
            <person name="Lund O."/>
            <person name="Moumen B."/>
            <person name="Le Paslier D."/>
            <person name="Pons N."/>
            <person name="Pedersen O."/>
            <person name="Prifti E."/>
            <person name="Qin J."/>
            <person name="Raes J."/>
            <person name="Tap J."/>
            <person name="Tims S."/>
            <person name="Ussery D.W."/>
            <person name="Yamada T."/>
            <person name="MetaHit consortium"/>
            <person name="Renault P."/>
            <person name="Sicheritz-Ponten T."/>
            <person name="Bork P."/>
            <person name="Wang J."/>
            <person name="Brunak S."/>
            <person name="Ehrlich S.D."/>
        </authorList>
    </citation>
    <scope>NUCLEOTIDE SEQUENCE [LARGE SCALE GENOMIC DNA]</scope>
</reference>
<dbReference type="Gene3D" id="3.40.630.40">
    <property type="entry name" value="Zn-dependent exopeptidases"/>
    <property type="match status" value="1"/>
</dbReference>
<keyword evidence="2" id="KW-1133">Transmembrane helix</keyword>
<protein>
    <recommendedName>
        <fullName evidence="3">MurNAc-LAA domain-containing protein</fullName>
    </recommendedName>
</protein>
<keyword evidence="2" id="KW-0812">Transmembrane</keyword>
<feature type="domain" description="MurNAc-LAA" evidence="3">
    <location>
        <begin position="118"/>
        <end position="230"/>
    </location>
</feature>
<dbReference type="Pfam" id="PF01520">
    <property type="entry name" value="Amidase_3"/>
    <property type="match status" value="1"/>
</dbReference>
<dbReference type="Proteomes" id="UP000018141">
    <property type="component" value="Unassembled WGS sequence"/>
</dbReference>
<organism evidence="4 5">
    <name type="scientific">Bacteroides pectinophilus CAG:437</name>
    <dbReference type="NCBI Taxonomy" id="1263051"/>
    <lineage>
        <taxon>Bacteria</taxon>
        <taxon>Bacillati</taxon>
        <taxon>Bacillota</taxon>
        <taxon>Clostridia</taxon>
        <taxon>Eubacteriales</taxon>
    </lineage>
</organism>
<evidence type="ECO:0000256" key="1">
    <source>
        <dbReference type="ARBA" id="ARBA00022801"/>
    </source>
</evidence>
<accession>R7B1M9</accession>
<name>R7B1M9_9FIRM</name>
<dbReference type="SMART" id="SM00646">
    <property type="entry name" value="Ami_3"/>
    <property type="match status" value="1"/>
</dbReference>
<keyword evidence="1" id="KW-0378">Hydrolase</keyword>
<dbReference type="EMBL" id="CBHH010000041">
    <property type="protein sequence ID" value="CDD57047.1"/>
    <property type="molecule type" value="Genomic_DNA"/>
</dbReference>
<dbReference type="GO" id="GO:0009253">
    <property type="term" value="P:peptidoglycan catabolic process"/>
    <property type="evidence" value="ECO:0007669"/>
    <property type="project" value="InterPro"/>
</dbReference>
<keyword evidence="2" id="KW-0472">Membrane</keyword>
<evidence type="ECO:0000313" key="5">
    <source>
        <dbReference type="Proteomes" id="UP000018141"/>
    </source>
</evidence>
<dbReference type="SUPFAM" id="SSF53187">
    <property type="entry name" value="Zn-dependent exopeptidases"/>
    <property type="match status" value="1"/>
</dbReference>
<dbReference type="GO" id="GO:0008745">
    <property type="term" value="F:N-acetylmuramoyl-L-alanine amidase activity"/>
    <property type="evidence" value="ECO:0007669"/>
    <property type="project" value="InterPro"/>
</dbReference>
<dbReference type="PANTHER" id="PTHR30404">
    <property type="entry name" value="N-ACETYLMURAMOYL-L-ALANINE AMIDASE"/>
    <property type="match status" value="1"/>
</dbReference>